<accession>A0AAD4GN66</accession>
<keyword evidence="3" id="KW-1185">Reference proteome</keyword>
<reference evidence="2" key="1">
    <citation type="journal article" date="2019" name="Beilstein J. Org. Chem.">
        <title>Nanangenines: drimane sesquiterpenoids as the dominant metabolite cohort of a novel Australian fungus, Aspergillus nanangensis.</title>
        <authorList>
            <person name="Lacey H.J."/>
            <person name="Gilchrist C.L.M."/>
            <person name="Crombie A."/>
            <person name="Kalaitzis J.A."/>
            <person name="Vuong D."/>
            <person name="Rutledge P.J."/>
            <person name="Turner P."/>
            <person name="Pitt J.I."/>
            <person name="Lacey E."/>
            <person name="Chooi Y.H."/>
            <person name="Piggott A.M."/>
        </authorList>
    </citation>
    <scope>NUCLEOTIDE SEQUENCE</scope>
    <source>
        <strain evidence="2">MST-FP2251</strain>
    </source>
</reference>
<gene>
    <name evidence="2" type="ORF">FE257_004132</name>
</gene>
<dbReference type="Proteomes" id="UP001194746">
    <property type="component" value="Unassembled WGS sequence"/>
</dbReference>
<protein>
    <submittedName>
        <fullName evidence="2">Uncharacterized protein</fullName>
    </submittedName>
</protein>
<evidence type="ECO:0000313" key="2">
    <source>
        <dbReference type="EMBL" id="KAF9883075.1"/>
    </source>
</evidence>
<name>A0AAD4GN66_ASPNN</name>
<feature type="region of interest" description="Disordered" evidence="1">
    <location>
        <begin position="104"/>
        <end position="161"/>
    </location>
</feature>
<organism evidence="2 3">
    <name type="scientific">Aspergillus nanangensis</name>
    <dbReference type="NCBI Taxonomy" id="2582783"/>
    <lineage>
        <taxon>Eukaryota</taxon>
        <taxon>Fungi</taxon>
        <taxon>Dikarya</taxon>
        <taxon>Ascomycota</taxon>
        <taxon>Pezizomycotina</taxon>
        <taxon>Eurotiomycetes</taxon>
        <taxon>Eurotiomycetidae</taxon>
        <taxon>Eurotiales</taxon>
        <taxon>Aspergillaceae</taxon>
        <taxon>Aspergillus</taxon>
        <taxon>Aspergillus subgen. Circumdati</taxon>
    </lineage>
</organism>
<dbReference type="AlphaFoldDB" id="A0AAD4GN66"/>
<comment type="caution">
    <text evidence="2">The sequence shown here is derived from an EMBL/GenBank/DDBJ whole genome shotgun (WGS) entry which is preliminary data.</text>
</comment>
<sequence length="183" mass="19507">MARRPKFRLPRRMPVCALGCLHAMCGRLLLEYVKRQKRLKRTEWLVSAAESVASFQDIQTFYAPGQVLEGGTETLHNLGALQTPVSDVVTSTIGGDLFPVTAVSTDIPVPTGSKDTSEHDNSSNDNSSGRSSGSGVNNNSSENTENSGSGSSKEQADSGVHQMSISPANLFMALAVSTMAYIL</sequence>
<feature type="compositionally biased region" description="Low complexity" evidence="1">
    <location>
        <begin position="123"/>
        <end position="152"/>
    </location>
</feature>
<proteinExistence type="predicted"/>
<evidence type="ECO:0000256" key="1">
    <source>
        <dbReference type="SAM" id="MobiDB-lite"/>
    </source>
</evidence>
<dbReference type="EMBL" id="VCAU01000188">
    <property type="protein sequence ID" value="KAF9883075.1"/>
    <property type="molecule type" value="Genomic_DNA"/>
</dbReference>
<evidence type="ECO:0000313" key="3">
    <source>
        <dbReference type="Proteomes" id="UP001194746"/>
    </source>
</evidence>
<reference evidence="2" key="2">
    <citation type="submission" date="2020-02" db="EMBL/GenBank/DDBJ databases">
        <authorList>
            <person name="Gilchrist C.L.M."/>
            <person name="Chooi Y.-H."/>
        </authorList>
    </citation>
    <scope>NUCLEOTIDE SEQUENCE</scope>
    <source>
        <strain evidence="2">MST-FP2251</strain>
    </source>
</reference>